<dbReference type="EMBL" id="BMMK01000002">
    <property type="protein sequence ID" value="GGM38380.1"/>
    <property type="molecule type" value="Genomic_DNA"/>
</dbReference>
<sequence>MTENQVHETTATIDNGRFGTRTIRFETGRLARQAAGSVVAYLDDETMLLSATTASRQPKEFLDFFPLTVDVEERMYAIGRIPGSFFRREGRPSTDAILTCRLIDRPLRPSFVEGLRNEVQVVITVQSLHPQDLYDVVAINAASASTQLAGLPFSGPIGGVRMALIEGQWVAFPTHEQLETAVFDMVVAGRVVGNDVAIMMVEAEATEQTGDLVAAGAQAPTEEVVAGGLEAAKPFIRVLCEAQQQLADAAGKDTAEFPLFPAYQPDAYEAVSNAVSNELAEALAIAGKQERESRIDEVKQSCLERVIADEESPFAGREKEVGAAFRALTKKLVRQRILRDKIRIDGRGVTDIRSLAAEVAVVPRAHGSALFERGETQILGVTTLNMLRMEQSLDTLSPETTKRYMHHYNFPPFSTGETGRVGSPKRREIGHGALAERALVPVLPKREEFPYALRQVSEALGSNGSTSMGSVCASTMSLLNAGVPLKAPVAGIAMGLVSDEVDGETRYVALTDILGAEDAFGDMDFKVAGTKEFVTALQLDTKLDGIPSDVLAQALGQARDARLTILEVMAEAIDRPDEMSPYAPRVTTVTIPVDKIGEVIGPKGKMINSITEETGADISIEDDGTIYVGAADGPSAQAAVDKINAIANPQLPKVGERFLGTVVKTAAFGAFVSLLPGKDGLVHISKLGNGKRINKVEDVVKVGDKLRVEIADIDNRGKISLILVPEETPESK</sequence>
<evidence type="ECO:0000313" key="10">
    <source>
        <dbReference type="EMBL" id="GGM38380.1"/>
    </source>
</evidence>
<dbReference type="GO" id="GO:0004654">
    <property type="term" value="F:polyribonucleotide nucleotidyltransferase activity"/>
    <property type="evidence" value="ECO:0007669"/>
    <property type="project" value="UniProtKB-UniRule"/>
</dbReference>
<comment type="subcellular location">
    <subcellularLocation>
        <location evidence="8">Cytoplasm</location>
    </subcellularLocation>
</comment>
<comment type="similarity">
    <text evidence="1 8">Belongs to the polyribonucleotide nucleotidyltransferase family.</text>
</comment>
<dbReference type="Pfam" id="PF01138">
    <property type="entry name" value="RNase_PH"/>
    <property type="match status" value="2"/>
</dbReference>
<dbReference type="PIRSF" id="PIRSF005499">
    <property type="entry name" value="PNPase"/>
    <property type="match status" value="1"/>
</dbReference>
<dbReference type="GO" id="GO:0006396">
    <property type="term" value="P:RNA processing"/>
    <property type="evidence" value="ECO:0007669"/>
    <property type="project" value="InterPro"/>
</dbReference>
<dbReference type="AlphaFoldDB" id="A0A8J3CAA6"/>
<dbReference type="EC" id="2.7.7.8" evidence="8"/>
<dbReference type="SUPFAM" id="SSF54211">
    <property type="entry name" value="Ribosomal protein S5 domain 2-like"/>
    <property type="match status" value="2"/>
</dbReference>
<dbReference type="GO" id="GO:0000287">
    <property type="term" value="F:magnesium ion binding"/>
    <property type="evidence" value="ECO:0007669"/>
    <property type="project" value="UniProtKB-UniRule"/>
</dbReference>
<dbReference type="Pfam" id="PF00575">
    <property type="entry name" value="S1"/>
    <property type="match status" value="1"/>
</dbReference>
<evidence type="ECO:0000256" key="3">
    <source>
        <dbReference type="ARBA" id="ARBA00022679"/>
    </source>
</evidence>
<evidence type="ECO:0000256" key="1">
    <source>
        <dbReference type="ARBA" id="ARBA00007404"/>
    </source>
</evidence>
<feature type="domain" description="S1 motif" evidence="9">
    <location>
        <begin position="655"/>
        <end position="724"/>
    </location>
</feature>
<evidence type="ECO:0000256" key="5">
    <source>
        <dbReference type="ARBA" id="ARBA00022723"/>
    </source>
</evidence>
<dbReference type="SUPFAM" id="SSF55666">
    <property type="entry name" value="Ribonuclease PH domain 2-like"/>
    <property type="match status" value="2"/>
</dbReference>
<dbReference type="GO" id="GO:0005829">
    <property type="term" value="C:cytosol"/>
    <property type="evidence" value="ECO:0007669"/>
    <property type="project" value="TreeGrafter"/>
</dbReference>
<dbReference type="InterPro" id="IPR012162">
    <property type="entry name" value="PNPase"/>
</dbReference>
<dbReference type="RefSeq" id="WP_189053707.1">
    <property type="nucleotide sequence ID" value="NZ_BMMK01000002.1"/>
</dbReference>
<dbReference type="InterPro" id="IPR012340">
    <property type="entry name" value="NA-bd_OB-fold"/>
</dbReference>
<dbReference type="Gene3D" id="2.40.50.140">
    <property type="entry name" value="Nucleic acid-binding proteins"/>
    <property type="match status" value="1"/>
</dbReference>
<dbReference type="Pfam" id="PF00013">
    <property type="entry name" value="KH_1"/>
    <property type="match status" value="1"/>
</dbReference>
<dbReference type="GO" id="GO:0006402">
    <property type="term" value="P:mRNA catabolic process"/>
    <property type="evidence" value="ECO:0007669"/>
    <property type="project" value="UniProtKB-UniRule"/>
</dbReference>
<organism evidence="10 11">
    <name type="scientific">Longimycelium tulufanense</name>
    <dbReference type="NCBI Taxonomy" id="907463"/>
    <lineage>
        <taxon>Bacteria</taxon>
        <taxon>Bacillati</taxon>
        <taxon>Actinomycetota</taxon>
        <taxon>Actinomycetes</taxon>
        <taxon>Pseudonocardiales</taxon>
        <taxon>Pseudonocardiaceae</taxon>
        <taxon>Longimycelium</taxon>
    </lineage>
</organism>
<dbReference type="CDD" id="cd11364">
    <property type="entry name" value="RNase_PH_PNPase_2"/>
    <property type="match status" value="1"/>
</dbReference>
<dbReference type="PROSITE" id="PS50126">
    <property type="entry name" value="S1"/>
    <property type="match status" value="1"/>
</dbReference>
<comment type="cofactor">
    <cofactor evidence="8">
        <name>Mg(2+)</name>
        <dbReference type="ChEBI" id="CHEBI:18420"/>
    </cofactor>
</comment>
<keyword evidence="11" id="KW-1185">Reference proteome</keyword>
<evidence type="ECO:0000256" key="7">
    <source>
        <dbReference type="ARBA" id="ARBA00022884"/>
    </source>
</evidence>
<dbReference type="InterPro" id="IPR020568">
    <property type="entry name" value="Ribosomal_Su5_D2-typ_SF"/>
</dbReference>
<dbReference type="InterPro" id="IPR001247">
    <property type="entry name" value="ExoRNase_PH_dom1"/>
</dbReference>
<gene>
    <name evidence="8 10" type="primary">pnp</name>
    <name evidence="10" type="ORF">GCM10012275_06700</name>
</gene>
<dbReference type="GO" id="GO:0003723">
    <property type="term" value="F:RNA binding"/>
    <property type="evidence" value="ECO:0007669"/>
    <property type="project" value="UniProtKB-UniRule"/>
</dbReference>
<keyword evidence="5 8" id="KW-0479">Metal-binding</keyword>
<evidence type="ECO:0000256" key="4">
    <source>
        <dbReference type="ARBA" id="ARBA00022695"/>
    </source>
</evidence>
<dbReference type="PANTHER" id="PTHR11252">
    <property type="entry name" value="POLYRIBONUCLEOTIDE NUCLEOTIDYLTRANSFERASE"/>
    <property type="match status" value="1"/>
</dbReference>
<dbReference type="Proteomes" id="UP000637578">
    <property type="component" value="Unassembled WGS sequence"/>
</dbReference>
<dbReference type="InterPro" id="IPR036345">
    <property type="entry name" value="ExoRNase_PH_dom2_sf"/>
</dbReference>
<dbReference type="Gene3D" id="3.30.1370.10">
    <property type="entry name" value="K Homology domain, type 1"/>
    <property type="match status" value="1"/>
</dbReference>
<dbReference type="SUPFAM" id="SSF46915">
    <property type="entry name" value="Polynucleotide phosphorylase/guanosine pentaphosphate synthase (PNPase/GPSI), domain 3"/>
    <property type="match status" value="1"/>
</dbReference>
<comment type="catalytic activity">
    <reaction evidence="8">
        <text>RNA(n+1) + phosphate = RNA(n) + a ribonucleoside 5'-diphosphate</text>
        <dbReference type="Rhea" id="RHEA:22096"/>
        <dbReference type="Rhea" id="RHEA-COMP:14527"/>
        <dbReference type="Rhea" id="RHEA-COMP:17342"/>
        <dbReference type="ChEBI" id="CHEBI:43474"/>
        <dbReference type="ChEBI" id="CHEBI:57930"/>
        <dbReference type="ChEBI" id="CHEBI:140395"/>
        <dbReference type="EC" id="2.7.7.8"/>
    </reaction>
</comment>
<dbReference type="NCBIfam" id="TIGR03591">
    <property type="entry name" value="polynuc_phos"/>
    <property type="match status" value="1"/>
</dbReference>
<feature type="binding site" evidence="8">
    <location>
        <position position="518"/>
    </location>
    <ligand>
        <name>Mg(2+)</name>
        <dbReference type="ChEBI" id="CHEBI:18420"/>
    </ligand>
</feature>
<dbReference type="InterPro" id="IPR036612">
    <property type="entry name" value="KH_dom_type_1_sf"/>
</dbReference>
<dbReference type="InterPro" id="IPR015848">
    <property type="entry name" value="PNPase_PH_RNA-bd_bac/org-type"/>
</dbReference>
<dbReference type="SMART" id="SM00322">
    <property type="entry name" value="KH"/>
    <property type="match status" value="1"/>
</dbReference>
<dbReference type="Gene3D" id="3.30.230.70">
    <property type="entry name" value="GHMP Kinase, N-terminal domain"/>
    <property type="match status" value="2"/>
</dbReference>
<comment type="function">
    <text evidence="8">Involved in mRNA degradation. Catalyzes the phosphorolysis of single-stranded polyribonucleotides processively in the 3'- to 5'-direction.</text>
</comment>
<comment type="caution">
    <text evidence="10">The sequence shown here is derived from an EMBL/GenBank/DDBJ whole genome shotgun (WGS) entry which is preliminary data.</text>
</comment>
<keyword evidence="4 8" id="KW-0548">Nucleotidyltransferase</keyword>
<protein>
    <recommendedName>
        <fullName evidence="8">Polyribonucleotide nucleotidyltransferase</fullName>
        <ecNumber evidence="8">2.7.7.8</ecNumber>
    </recommendedName>
    <alternativeName>
        <fullName evidence="8">Polynucleotide phosphorylase</fullName>
        <shortName evidence="8">PNPase</shortName>
    </alternativeName>
</protein>
<keyword evidence="2 8" id="KW-0963">Cytoplasm</keyword>
<name>A0A8J3CAA6_9PSEU</name>
<dbReference type="InterPro" id="IPR014069">
    <property type="entry name" value="GPSI/PNP"/>
</dbReference>
<dbReference type="FunFam" id="3.30.1370.10:FF:000001">
    <property type="entry name" value="Polyribonucleotide nucleotidyltransferase"/>
    <property type="match status" value="1"/>
</dbReference>
<dbReference type="CDD" id="cd02393">
    <property type="entry name" value="KH-I_PNPase"/>
    <property type="match status" value="1"/>
</dbReference>
<keyword evidence="7 8" id="KW-0694">RNA-binding</keyword>
<evidence type="ECO:0000256" key="2">
    <source>
        <dbReference type="ARBA" id="ARBA00022490"/>
    </source>
</evidence>
<dbReference type="PROSITE" id="PS50084">
    <property type="entry name" value="KH_TYPE_1"/>
    <property type="match status" value="1"/>
</dbReference>
<dbReference type="NCBIfam" id="TIGR02696">
    <property type="entry name" value="pppGpp_PNP"/>
    <property type="match status" value="1"/>
</dbReference>
<dbReference type="HAMAP" id="MF_01595">
    <property type="entry name" value="PNPase"/>
    <property type="match status" value="1"/>
</dbReference>
<dbReference type="FunFam" id="2.40.50.140:FF:000069">
    <property type="entry name" value="Polyribonucleotide nucleotidyltransferase"/>
    <property type="match status" value="1"/>
</dbReference>
<evidence type="ECO:0000256" key="8">
    <source>
        <dbReference type="HAMAP-Rule" id="MF_01595"/>
    </source>
</evidence>
<dbReference type="InterPro" id="IPR003029">
    <property type="entry name" value="S1_domain"/>
</dbReference>
<dbReference type="InterPro" id="IPR036456">
    <property type="entry name" value="PNPase_PH_RNA-bd_sf"/>
</dbReference>
<dbReference type="Pfam" id="PF03726">
    <property type="entry name" value="PNPase"/>
    <property type="match status" value="1"/>
</dbReference>
<evidence type="ECO:0000313" key="11">
    <source>
        <dbReference type="Proteomes" id="UP000637578"/>
    </source>
</evidence>
<feature type="binding site" evidence="8">
    <location>
        <position position="524"/>
    </location>
    <ligand>
        <name>Mg(2+)</name>
        <dbReference type="ChEBI" id="CHEBI:18420"/>
    </ligand>
</feature>
<proteinExistence type="inferred from homology"/>
<dbReference type="PANTHER" id="PTHR11252:SF0">
    <property type="entry name" value="POLYRIBONUCLEOTIDE NUCLEOTIDYLTRANSFERASE 1, MITOCHONDRIAL"/>
    <property type="match status" value="1"/>
</dbReference>
<reference evidence="10" key="1">
    <citation type="journal article" date="2014" name="Int. J. Syst. Evol. Microbiol.">
        <title>Complete genome sequence of Corynebacterium casei LMG S-19264T (=DSM 44701T), isolated from a smear-ripened cheese.</title>
        <authorList>
            <consortium name="US DOE Joint Genome Institute (JGI-PGF)"/>
            <person name="Walter F."/>
            <person name="Albersmeier A."/>
            <person name="Kalinowski J."/>
            <person name="Ruckert C."/>
        </authorList>
    </citation>
    <scope>NUCLEOTIDE SEQUENCE</scope>
    <source>
        <strain evidence="10">CGMCC 4.5737</strain>
    </source>
</reference>
<dbReference type="FunFam" id="3.30.230.70:FF:000001">
    <property type="entry name" value="Polyribonucleotide nucleotidyltransferase"/>
    <property type="match status" value="1"/>
</dbReference>
<dbReference type="SUPFAM" id="SSF50249">
    <property type="entry name" value="Nucleic acid-binding proteins"/>
    <property type="match status" value="1"/>
</dbReference>
<keyword evidence="6 8" id="KW-0460">Magnesium</keyword>
<dbReference type="InterPro" id="IPR004088">
    <property type="entry name" value="KH_dom_type_1"/>
</dbReference>
<dbReference type="InterPro" id="IPR027408">
    <property type="entry name" value="PNPase/RNase_PH_dom_sf"/>
</dbReference>
<reference evidence="10" key="2">
    <citation type="submission" date="2020-09" db="EMBL/GenBank/DDBJ databases">
        <authorList>
            <person name="Sun Q."/>
            <person name="Zhou Y."/>
        </authorList>
    </citation>
    <scope>NUCLEOTIDE SEQUENCE</scope>
    <source>
        <strain evidence="10">CGMCC 4.5737</strain>
    </source>
</reference>
<dbReference type="FunFam" id="3.30.230.70:FF:000002">
    <property type="entry name" value="Polyribonucleotide nucleotidyltransferase"/>
    <property type="match status" value="1"/>
</dbReference>
<dbReference type="InterPro" id="IPR004087">
    <property type="entry name" value="KH_dom"/>
</dbReference>
<evidence type="ECO:0000259" key="9">
    <source>
        <dbReference type="PROSITE" id="PS50126"/>
    </source>
</evidence>
<dbReference type="SUPFAM" id="SSF54791">
    <property type="entry name" value="Eukaryotic type KH-domain (KH-domain type I)"/>
    <property type="match status" value="1"/>
</dbReference>
<dbReference type="GO" id="GO:0000175">
    <property type="term" value="F:3'-5'-RNA exonuclease activity"/>
    <property type="evidence" value="ECO:0007669"/>
    <property type="project" value="TreeGrafter"/>
</dbReference>
<accession>A0A8J3CAA6</accession>
<dbReference type="NCBIfam" id="NF008805">
    <property type="entry name" value="PRK11824.1"/>
    <property type="match status" value="1"/>
</dbReference>
<dbReference type="CDD" id="cd04472">
    <property type="entry name" value="S1_PNPase"/>
    <property type="match status" value="1"/>
</dbReference>
<evidence type="ECO:0000256" key="6">
    <source>
        <dbReference type="ARBA" id="ARBA00022842"/>
    </source>
</evidence>
<dbReference type="SMART" id="SM00316">
    <property type="entry name" value="S1"/>
    <property type="match status" value="1"/>
</dbReference>
<keyword evidence="3 8" id="KW-0808">Transferase</keyword>